<dbReference type="VEuPathDB" id="TrichDB:TVAGG3_0231500"/>
<gene>
    <name evidence="3" type="ORF">TVAG_454510</name>
</gene>
<keyword evidence="2" id="KW-1133">Transmembrane helix</keyword>
<reference evidence="3" key="1">
    <citation type="submission" date="2006-10" db="EMBL/GenBank/DDBJ databases">
        <authorList>
            <person name="Amadeo P."/>
            <person name="Zhao Q."/>
            <person name="Wortman J."/>
            <person name="Fraser-Liggett C."/>
            <person name="Carlton J."/>
        </authorList>
    </citation>
    <scope>NUCLEOTIDE SEQUENCE</scope>
    <source>
        <strain evidence="3">G3</strain>
    </source>
</reference>
<dbReference type="EMBL" id="DS113493">
    <property type="protein sequence ID" value="EAY03812.1"/>
    <property type="molecule type" value="Genomic_DNA"/>
</dbReference>
<protein>
    <submittedName>
        <fullName evidence="3">Uncharacterized protein</fullName>
    </submittedName>
</protein>
<name>A2EU64_TRIV3</name>
<feature type="transmembrane region" description="Helical" evidence="2">
    <location>
        <begin position="154"/>
        <end position="180"/>
    </location>
</feature>
<keyword evidence="2" id="KW-0472">Membrane</keyword>
<keyword evidence="2" id="KW-0812">Transmembrane</keyword>
<dbReference type="AlphaFoldDB" id="A2EU64"/>
<accession>A2EU64</accession>
<dbReference type="VEuPathDB" id="TrichDB:TVAG_454510"/>
<feature type="region of interest" description="Disordered" evidence="1">
    <location>
        <begin position="82"/>
        <end position="103"/>
    </location>
</feature>
<evidence type="ECO:0000313" key="3">
    <source>
        <dbReference type="EMBL" id="EAY03812.1"/>
    </source>
</evidence>
<dbReference type="OrthoDB" id="527990at2759"/>
<dbReference type="InParanoid" id="A2EU64"/>
<evidence type="ECO:0000256" key="2">
    <source>
        <dbReference type="SAM" id="Phobius"/>
    </source>
</evidence>
<keyword evidence="4" id="KW-1185">Reference proteome</keyword>
<dbReference type="KEGG" id="tva:4761660"/>
<evidence type="ECO:0000256" key="1">
    <source>
        <dbReference type="SAM" id="MobiDB-lite"/>
    </source>
</evidence>
<organism evidence="3 4">
    <name type="scientific">Trichomonas vaginalis (strain ATCC PRA-98 / G3)</name>
    <dbReference type="NCBI Taxonomy" id="412133"/>
    <lineage>
        <taxon>Eukaryota</taxon>
        <taxon>Metamonada</taxon>
        <taxon>Parabasalia</taxon>
        <taxon>Trichomonadida</taxon>
        <taxon>Trichomonadidae</taxon>
        <taxon>Trichomonas</taxon>
    </lineage>
</organism>
<reference evidence="3" key="2">
    <citation type="journal article" date="2007" name="Science">
        <title>Draft genome sequence of the sexually transmitted pathogen Trichomonas vaginalis.</title>
        <authorList>
            <person name="Carlton J.M."/>
            <person name="Hirt R.P."/>
            <person name="Silva J.C."/>
            <person name="Delcher A.L."/>
            <person name="Schatz M."/>
            <person name="Zhao Q."/>
            <person name="Wortman J.R."/>
            <person name="Bidwell S.L."/>
            <person name="Alsmark U.C.M."/>
            <person name="Besteiro S."/>
            <person name="Sicheritz-Ponten T."/>
            <person name="Noel C.J."/>
            <person name="Dacks J.B."/>
            <person name="Foster P.G."/>
            <person name="Simillion C."/>
            <person name="Van de Peer Y."/>
            <person name="Miranda-Saavedra D."/>
            <person name="Barton G.J."/>
            <person name="Westrop G.D."/>
            <person name="Mueller S."/>
            <person name="Dessi D."/>
            <person name="Fiori P.L."/>
            <person name="Ren Q."/>
            <person name="Paulsen I."/>
            <person name="Zhang H."/>
            <person name="Bastida-Corcuera F.D."/>
            <person name="Simoes-Barbosa A."/>
            <person name="Brown M.T."/>
            <person name="Hayes R.D."/>
            <person name="Mukherjee M."/>
            <person name="Okumura C.Y."/>
            <person name="Schneider R."/>
            <person name="Smith A.J."/>
            <person name="Vanacova S."/>
            <person name="Villalvazo M."/>
            <person name="Haas B.J."/>
            <person name="Pertea M."/>
            <person name="Feldblyum T.V."/>
            <person name="Utterback T.R."/>
            <person name="Shu C.L."/>
            <person name="Osoegawa K."/>
            <person name="de Jong P.J."/>
            <person name="Hrdy I."/>
            <person name="Horvathova L."/>
            <person name="Zubacova Z."/>
            <person name="Dolezal P."/>
            <person name="Malik S.B."/>
            <person name="Logsdon J.M. Jr."/>
            <person name="Henze K."/>
            <person name="Gupta A."/>
            <person name="Wang C.C."/>
            <person name="Dunne R.L."/>
            <person name="Upcroft J.A."/>
            <person name="Upcroft P."/>
            <person name="White O."/>
            <person name="Salzberg S.L."/>
            <person name="Tang P."/>
            <person name="Chiu C.-H."/>
            <person name="Lee Y.-S."/>
            <person name="Embley T.M."/>
            <person name="Coombs G.H."/>
            <person name="Mottram J.C."/>
            <person name="Tachezy J."/>
            <person name="Fraser-Liggett C.M."/>
            <person name="Johnson P.J."/>
        </authorList>
    </citation>
    <scope>NUCLEOTIDE SEQUENCE [LARGE SCALE GENOMIC DNA]</scope>
    <source>
        <strain evidence="3">G3</strain>
    </source>
</reference>
<sequence length="213" mass="23543">MTFGKDSTCSEIVLDTNNSFKRLAGCYRSQCLENGTVLKLKLSNEEEILCSRKGEIKYIGNLSIICQDPKLVCQMRDFNSQRVVSPHEPQTTPSPTTIPTPHPTKTIIPTPKQTISLTPIPTKILTPNLTPKITENNEFNNNSTVVAEKEKNGLLTSVIVLSCLMILMVIGISILVIVLCRSKKEIQPENDISEVLVPKPDGEKLEIDAGEQL</sequence>
<proteinExistence type="predicted"/>
<evidence type="ECO:0000313" key="4">
    <source>
        <dbReference type="Proteomes" id="UP000001542"/>
    </source>
</evidence>
<dbReference type="Proteomes" id="UP000001542">
    <property type="component" value="Unassembled WGS sequence"/>
</dbReference>